<dbReference type="Proteomes" id="UP001281614">
    <property type="component" value="Unassembled WGS sequence"/>
</dbReference>
<gene>
    <name evidence="1" type="ORF">CKAH01_06699</name>
</gene>
<reference evidence="1" key="1">
    <citation type="submission" date="2023-02" db="EMBL/GenBank/DDBJ databases">
        <title>Colletotrichum kahawae CIFC_Que2 genome sequencing and assembly.</title>
        <authorList>
            <person name="Baroncelli R."/>
        </authorList>
    </citation>
    <scope>NUCLEOTIDE SEQUENCE</scope>
    <source>
        <strain evidence="1">CIFC_Que2</strain>
    </source>
</reference>
<proteinExistence type="predicted"/>
<name>A0AAD9Y911_COLKA</name>
<keyword evidence="2" id="KW-1185">Reference proteome</keyword>
<accession>A0AAD9Y911</accession>
<protein>
    <submittedName>
        <fullName evidence="1">Uncharacterized protein</fullName>
    </submittedName>
</protein>
<evidence type="ECO:0000313" key="1">
    <source>
        <dbReference type="EMBL" id="KAK2745795.1"/>
    </source>
</evidence>
<organism evidence="1 2">
    <name type="scientific">Colletotrichum kahawae</name>
    <name type="common">Coffee berry disease fungus</name>
    <dbReference type="NCBI Taxonomy" id="34407"/>
    <lineage>
        <taxon>Eukaryota</taxon>
        <taxon>Fungi</taxon>
        <taxon>Dikarya</taxon>
        <taxon>Ascomycota</taxon>
        <taxon>Pezizomycotina</taxon>
        <taxon>Sordariomycetes</taxon>
        <taxon>Hypocreomycetidae</taxon>
        <taxon>Glomerellales</taxon>
        <taxon>Glomerellaceae</taxon>
        <taxon>Colletotrichum</taxon>
        <taxon>Colletotrichum gloeosporioides species complex</taxon>
    </lineage>
</organism>
<dbReference type="AlphaFoldDB" id="A0AAD9Y911"/>
<evidence type="ECO:0000313" key="2">
    <source>
        <dbReference type="Proteomes" id="UP001281614"/>
    </source>
</evidence>
<comment type="caution">
    <text evidence="1">The sequence shown here is derived from an EMBL/GenBank/DDBJ whole genome shotgun (WGS) entry which is preliminary data.</text>
</comment>
<dbReference type="EMBL" id="VYYT01000300">
    <property type="protein sequence ID" value="KAK2745795.1"/>
    <property type="molecule type" value="Genomic_DNA"/>
</dbReference>
<sequence>MQPWVDPVGGRSGLNLICLVAWKSHGLTNPAIIPSTQQMGIPAIRFSPRDPDVLGLDSFAMSVCGNQHVYYACQASARGQDDFTDFRIRRWRLSTGPDFY</sequence>